<dbReference type="FunFam" id="1.10.418.10:FF:000004">
    <property type="entry name" value="Spectrin beta chain"/>
    <property type="match status" value="1"/>
</dbReference>
<gene>
    <name evidence="5" type="ORF">F7725_008355</name>
</gene>
<feature type="compositionally biased region" description="Basic and acidic residues" evidence="3">
    <location>
        <begin position="147"/>
        <end position="158"/>
    </location>
</feature>
<evidence type="ECO:0000259" key="4">
    <source>
        <dbReference type="PROSITE" id="PS50021"/>
    </source>
</evidence>
<evidence type="ECO:0000256" key="3">
    <source>
        <dbReference type="SAM" id="MobiDB-lite"/>
    </source>
</evidence>
<keyword evidence="1" id="KW-0677">Repeat</keyword>
<protein>
    <recommendedName>
        <fullName evidence="4">Calponin-homology (CH) domain-containing protein</fullName>
    </recommendedName>
</protein>
<dbReference type="GO" id="GO:0003779">
    <property type="term" value="F:actin binding"/>
    <property type="evidence" value="ECO:0007669"/>
    <property type="project" value="UniProtKB-KW"/>
</dbReference>
<dbReference type="OrthoDB" id="18853at2759"/>
<evidence type="ECO:0000313" key="6">
    <source>
        <dbReference type="Proteomes" id="UP000518266"/>
    </source>
</evidence>
<keyword evidence="6" id="KW-1185">Reference proteome</keyword>
<feature type="compositionally biased region" description="Basic residues" evidence="3">
    <location>
        <begin position="190"/>
        <end position="199"/>
    </location>
</feature>
<proteinExistence type="predicted"/>
<evidence type="ECO:0000313" key="5">
    <source>
        <dbReference type="EMBL" id="KAF3845192.1"/>
    </source>
</evidence>
<dbReference type="InterPro" id="IPR001715">
    <property type="entry name" value="CH_dom"/>
</dbReference>
<dbReference type="PROSITE" id="PS00019">
    <property type="entry name" value="ACTININ_1"/>
    <property type="match status" value="1"/>
</dbReference>
<evidence type="ECO:0000256" key="2">
    <source>
        <dbReference type="ARBA" id="ARBA00023203"/>
    </source>
</evidence>
<sequence length="497" mass="56100">MATAMTSTTDFDNAEISQQYSRINTRFDITDEEIDNDNCSARLFERSRIKALAGDPCLLRATPLSQPRLRDVNISLKASSRETPIPRTSSSGGTKEAASRPYTLMEKELPVRVGMSISRSRSTPPVHRAQRAESRKTSRGGSSISRKQQDPDPHKLERNGTVLHVPLSVAPAGPPTFSSSSSSSSSCTPRRQRASHPHHPPALLSSSSAKSMKRARWLSYSTSNICFNSILDGRFRQLQGNRVLMEEILLHQKSPLAGLHLRHLKWCCFLDVKLFHYSCSLLNFALLSDEREAVQKKTFTKWVNSILSRVGCRISDLYLDLRDGRMLIKLLEVLSGERLPKPTKGRMRIHCLENVDKALQFLKEQRVHLENMGSHDIVDGNHRLILGLIWTIILRFQIQDIVVETGQADQKETRSAKDALLLWCQMKTAGYPNVNIRNFTTSWKDGMAFNALIHKHRPDLVDFNKLKRSNPSHNLQSAFNVAEQQLGVHKLLDPEGE</sequence>
<evidence type="ECO:0000256" key="1">
    <source>
        <dbReference type="ARBA" id="ARBA00022737"/>
    </source>
</evidence>
<reference evidence="5 6" key="1">
    <citation type="submission" date="2020-03" db="EMBL/GenBank/DDBJ databases">
        <title>Dissostichus mawsoni Genome sequencing and assembly.</title>
        <authorList>
            <person name="Park H."/>
        </authorList>
    </citation>
    <scope>NUCLEOTIDE SEQUENCE [LARGE SCALE GENOMIC DNA]</scope>
    <source>
        <strain evidence="5">DM0001</strain>
        <tissue evidence="5">Muscle</tissue>
    </source>
</reference>
<dbReference type="Pfam" id="PF00307">
    <property type="entry name" value="CH"/>
    <property type="match status" value="2"/>
</dbReference>
<dbReference type="SMART" id="SM00033">
    <property type="entry name" value="CH"/>
    <property type="match status" value="2"/>
</dbReference>
<feature type="compositionally biased region" description="Polar residues" evidence="3">
    <location>
        <begin position="76"/>
        <end position="93"/>
    </location>
</feature>
<dbReference type="CDD" id="cd21246">
    <property type="entry name" value="CH_SPTB-like_rpt1"/>
    <property type="match status" value="1"/>
</dbReference>
<dbReference type="InterPro" id="IPR001589">
    <property type="entry name" value="Actinin_actin-bd_CS"/>
</dbReference>
<accession>A0A7J5Y6X9</accession>
<feature type="region of interest" description="Disordered" evidence="3">
    <location>
        <begin position="75"/>
        <end position="208"/>
    </location>
</feature>
<comment type="caution">
    <text evidence="5">The sequence shown here is derived from an EMBL/GenBank/DDBJ whole genome shotgun (WGS) entry which is preliminary data.</text>
</comment>
<dbReference type="InterPro" id="IPR036872">
    <property type="entry name" value="CH_dom_sf"/>
</dbReference>
<feature type="domain" description="Calponin-homology (CH)" evidence="4">
    <location>
        <begin position="293"/>
        <end position="397"/>
    </location>
</feature>
<dbReference type="EMBL" id="JAAKFY010000015">
    <property type="protein sequence ID" value="KAF3845192.1"/>
    <property type="molecule type" value="Genomic_DNA"/>
</dbReference>
<dbReference type="Gene3D" id="1.10.418.10">
    <property type="entry name" value="Calponin-like domain"/>
    <property type="match status" value="2"/>
</dbReference>
<dbReference type="PROSITE" id="PS50021">
    <property type="entry name" value="CH"/>
    <property type="match status" value="2"/>
</dbReference>
<dbReference type="SUPFAM" id="SSF47576">
    <property type="entry name" value="Calponin-homology domain, CH-domain"/>
    <property type="match status" value="1"/>
</dbReference>
<keyword evidence="2" id="KW-0009">Actin-binding</keyword>
<dbReference type="Proteomes" id="UP000518266">
    <property type="component" value="Unassembled WGS sequence"/>
</dbReference>
<dbReference type="PANTHER" id="PTHR11915">
    <property type="entry name" value="SPECTRIN/FILAMIN RELATED CYTOSKELETAL PROTEIN"/>
    <property type="match status" value="1"/>
</dbReference>
<organism evidence="5 6">
    <name type="scientific">Dissostichus mawsoni</name>
    <name type="common">Antarctic cod</name>
    <dbReference type="NCBI Taxonomy" id="36200"/>
    <lineage>
        <taxon>Eukaryota</taxon>
        <taxon>Metazoa</taxon>
        <taxon>Chordata</taxon>
        <taxon>Craniata</taxon>
        <taxon>Vertebrata</taxon>
        <taxon>Euteleostomi</taxon>
        <taxon>Actinopterygii</taxon>
        <taxon>Neopterygii</taxon>
        <taxon>Teleostei</taxon>
        <taxon>Neoteleostei</taxon>
        <taxon>Acanthomorphata</taxon>
        <taxon>Eupercaria</taxon>
        <taxon>Perciformes</taxon>
        <taxon>Notothenioidei</taxon>
        <taxon>Nototheniidae</taxon>
        <taxon>Dissostichus</taxon>
    </lineage>
</organism>
<feature type="domain" description="Calponin-homology (CH)" evidence="4">
    <location>
        <begin position="414"/>
        <end position="497"/>
    </location>
</feature>
<dbReference type="PROSITE" id="PS00020">
    <property type="entry name" value="ACTININ_2"/>
    <property type="match status" value="1"/>
</dbReference>
<dbReference type="AlphaFoldDB" id="A0A7J5Y6X9"/>
<name>A0A7J5Y6X9_DISMA</name>